<dbReference type="OrthoDB" id="358807at2"/>
<evidence type="ECO:0000313" key="2">
    <source>
        <dbReference type="Proteomes" id="UP000288812"/>
    </source>
</evidence>
<gene>
    <name evidence="1" type="ORF">EF514_05300</name>
</gene>
<dbReference type="InterPro" id="IPR011990">
    <property type="entry name" value="TPR-like_helical_dom_sf"/>
</dbReference>
<comment type="caution">
    <text evidence="1">The sequence shown here is derived from an EMBL/GenBank/DDBJ whole genome shotgun (WGS) entry which is preliminary data.</text>
</comment>
<evidence type="ECO:0000313" key="1">
    <source>
        <dbReference type="EMBL" id="RVU54738.1"/>
    </source>
</evidence>
<accession>A0A437S708</accession>
<evidence type="ECO:0008006" key="3">
    <source>
        <dbReference type="Google" id="ProtNLM"/>
    </source>
</evidence>
<dbReference type="AlphaFoldDB" id="A0A437S708"/>
<name>A0A437S708_9FIRM</name>
<sequence length="365" mass="43409">MNLEMEIQEKLKNIVFLELKKDTEIANFKIDRDLPLPMNLNNLVEGIRTSEFEEEISIEKINQGIIYLLGIDGEFKYREKYIEILNHSIRDLKNYVIYLSSKSVENNELIDGYIYLNGLSSIIGEDNEIKFMKTNILENIYNRYFNEIEEKDKEKMINNIVKSYEQIISKDEEYYLAYYRLGYIFRDLKKYLKSKLYFEKFLNSESDYEDLKTEVREVLMELEDYANVEIAETYISYGKFQDAYGVLQNVSGLYPEQSLLYYYFSLSQYNLGFINEALESIDIAISLDDREEQFYNQKGMCYIAMDYSDEAIQTYLDGLSKVEDSYILNYNLGILLLNKKDDNYKKYLKKAYQLEPNEELLNLIE</sequence>
<keyword evidence="2" id="KW-1185">Reference proteome</keyword>
<proteinExistence type="predicted"/>
<dbReference type="RefSeq" id="WP_127724391.1">
    <property type="nucleotide sequence ID" value="NZ_RLIH01000006.1"/>
</dbReference>
<reference evidence="1 2" key="1">
    <citation type="submission" date="2018-11" db="EMBL/GenBank/DDBJ databases">
        <title>Genome sequencing and assembly of Anaerosphaera sp. nov., GS7-6-2.</title>
        <authorList>
            <person name="Rettenmaier R."/>
            <person name="Liebl W."/>
            <person name="Zverlov V."/>
        </authorList>
    </citation>
    <scope>NUCLEOTIDE SEQUENCE [LARGE SCALE GENOMIC DNA]</scope>
    <source>
        <strain evidence="1 2">GS7-6-2</strain>
    </source>
</reference>
<dbReference type="EMBL" id="RLIH01000006">
    <property type="protein sequence ID" value="RVU54738.1"/>
    <property type="molecule type" value="Genomic_DNA"/>
</dbReference>
<dbReference type="SUPFAM" id="SSF48452">
    <property type="entry name" value="TPR-like"/>
    <property type="match status" value="2"/>
</dbReference>
<organism evidence="1 2">
    <name type="scientific">Anaerosphaera multitolerans</name>
    <dbReference type="NCBI Taxonomy" id="2487351"/>
    <lineage>
        <taxon>Bacteria</taxon>
        <taxon>Bacillati</taxon>
        <taxon>Bacillota</taxon>
        <taxon>Tissierellia</taxon>
        <taxon>Tissierellales</taxon>
        <taxon>Peptoniphilaceae</taxon>
        <taxon>Anaerosphaera</taxon>
    </lineage>
</organism>
<dbReference type="Gene3D" id="1.25.40.10">
    <property type="entry name" value="Tetratricopeptide repeat domain"/>
    <property type="match status" value="2"/>
</dbReference>
<protein>
    <recommendedName>
        <fullName evidence="3">Tetratricopeptide repeat protein</fullName>
    </recommendedName>
</protein>
<dbReference type="Proteomes" id="UP000288812">
    <property type="component" value="Unassembled WGS sequence"/>
</dbReference>